<reference evidence="9" key="2">
    <citation type="submission" date="2022-10" db="EMBL/GenBank/DDBJ databases">
        <authorList>
            <consortium name="ENA_rothamsted_submissions"/>
            <consortium name="culmorum"/>
            <person name="King R."/>
        </authorList>
    </citation>
    <scope>NUCLEOTIDE SEQUENCE</scope>
</reference>
<evidence type="ECO:0000256" key="7">
    <source>
        <dbReference type="ARBA" id="ARBA00023224"/>
    </source>
</evidence>
<feature type="transmembrane region" description="Helical" evidence="8">
    <location>
        <begin position="143"/>
        <end position="169"/>
    </location>
</feature>
<evidence type="ECO:0000256" key="1">
    <source>
        <dbReference type="ARBA" id="ARBA00004651"/>
    </source>
</evidence>
<dbReference type="Proteomes" id="UP001153620">
    <property type="component" value="Chromosome 4"/>
</dbReference>
<dbReference type="GO" id="GO:0007635">
    <property type="term" value="P:chemosensory behavior"/>
    <property type="evidence" value="ECO:0007669"/>
    <property type="project" value="TreeGrafter"/>
</dbReference>
<keyword evidence="4 8" id="KW-1133">Transmembrane helix</keyword>
<keyword evidence="3 8" id="KW-0812">Transmembrane</keyword>
<dbReference type="GO" id="GO:0030424">
    <property type="term" value="C:axon"/>
    <property type="evidence" value="ECO:0007669"/>
    <property type="project" value="TreeGrafter"/>
</dbReference>
<evidence type="ECO:0000256" key="3">
    <source>
        <dbReference type="ARBA" id="ARBA00022692"/>
    </source>
</evidence>
<organism evidence="9 10">
    <name type="scientific">Chironomus riparius</name>
    <dbReference type="NCBI Taxonomy" id="315576"/>
    <lineage>
        <taxon>Eukaryota</taxon>
        <taxon>Metazoa</taxon>
        <taxon>Ecdysozoa</taxon>
        <taxon>Arthropoda</taxon>
        <taxon>Hexapoda</taxon>
        <taxon>Insecta</taxon>
        <taxon>Pterygota</taxon>
        <taxon>Neoptera</taxon>
        <taxon>Endopterygota</taxon>
        <taxon>Diptera</taxon>
        <taxon>Nematocera</taxon>
        <taxon>Chironomoidea</taxon>
        <taxon>Chironomidae</taxon>
        <taxon>Chironominae</taxon>
        <taxon>Chironomus</taxon>
    </lineage>
</organism>
<keyword evidence="5 8" id="KW-0472">Membrane</keyword>
<feature type="transmembrane region" description="Helical" evidence="8">
    <location>
        <begin position="387"/>
        <end position="408"/>
    </location>
</feature>
<proteinExistence type="inferred from homology"/>
<dbReference type="GO" id="GO:0043025">
    <property type="term" value="C:neuronal cell body"/>
    <property type="evidence" value="ECO:0007669"/>
    <property type="project" value="TreeGrafter"/>
</dbReference>
<feature type="transmembrane region" description="Helical" evidence="8">
    <location>
        <begin position="87"/>
        <end position="109"/>
    </location>
</feature>
<comment type="subcellular location">
    <subcellularLocation>
        <location evidence="1 8">Cell membrane</location>
        <topology evidence="1 8">Multi-pass membrane protein</topology>
    </subcellularLocation>
</comment>
<evidence type="ECO:0000256" key="4">
    <source>
        <dbReference type="ARBA" id="ARBA00022989"/>
    </source>
</evidence>
<feature type="transmembrane region" description="Helical" evidence="8">
    <location>
        <begin position="175"/>
        <end position="204"/>
    </location>
</feature>
<feature type="transmembrane region" description="Helical" evidence="8">
    <location>
        <begin position="304"/>
        <end position="327"/>
    </location>
</feature>
<sequence>MFNNLFLRDKFPSLKMELSMNILISMLKFFKIFGFLPYSIESFTKTGQIKLQKFYVALVIIFLVIYWFILIGNFFENDITSDKLTSISNWIQLLVNGWTLNIILVLPFTNASTMDEILKCFEKFDSRASLMSVDVSKSKMNGIVLISIIYFMIFILYMGGYEIYVVLIHHRLTSFIYWIITFIPTVVSLAALCFSFCMLILIFYRLKIAIKILKNEVSSVQNYPQLFKILEVKSFSIEQSVRSNMPSIFHLYQEILDLRLALEKLLGPIFLSAFTSIFVITTTQIYHCYTLIVTKKDAHLGFSLWAVGLCVNIIVINVSATIGLTTLCEMIANQSHSCSRLIAKMRLNGSKYFTSNEIQKMTEVFQLTNTDITFSAMGFFKVNYRMLCGMINSITTYLIIYIQFYALYANDSGSVFHNKFGN</sequence>
<dbReference type="Pfam" id="PF08395">
    <property type="entry name" value="7tm_7"/>
    <property type="match status" value="1"/>
</dbReference>
<keyword evidence="10" id="KW-1185">Reference proteome</keyword>
<dbReference type="EMBL" id="OU895880">
    <property type="protein sequence ID" value="CAG9811026.1"/>
    <property type="molecule type" value="Genomic_DNA"/>
</dbReference>
<evidence type="ECO:0000313" key="10">
    <source>
        <dbReference type="Proteomes" id="UP001153620"/>
    </source>
</evidence>
<comment type="similarity">
    <text evidence="8">Belongs to the insect chemoreceptor superfamily. Gustatory receptor (GR) family.</text>
</comment>
<dbReference type="InterPro" id="IPR013604">
    <property type="entry name" value="7TM_chemorcpt"/>
</dbReference>
<comment type="function">
    <text evidence="8">Gustatory receptor which mediates acceptance or avoidance behavior, depending on its substrates.</text>
</comment>
<feature type="transmembrane region" description="Helical" evidence="8">
    <location>
        <begin position="52"/>
        <end position="75"/>
    </location>
</feature>
<dbReference type="GO" id="GO:0030425">
    <property type="term" value="C:dendrite"/>
    <property type="evidence" value="ECO:0007669"/>
    <property type="project" value="TreeGrafter"/>
</dbReference>
<evidence type="ECO:0000256" key="8">
    <source>
        <dbReference type="RuleBase" id="RU363108"/>
    </source>
</evidence>
<evidence type="ECO:0000256" key="2">
    <source>
        <dbReference type="ARBA" id="ARBA00022475"/>
    </source>
</evidence>
<dbReference type="GO" id="GO:0050909">
    <property type="term" value="P:sensory perception of taste"/>
    <property type="evidence" value="ECO:0007669"/>
    <property type="project" value="InterPro"/>
</dbReference>
<keyword evidence="7 8" id="KW-0807">Transducer</keyword>
<dbReference type="PANTHER" id="PTHR21143">
    <property type="entry name" value="INVERTEBRATE GUSTATORY RECEPTOR"/>
    <property type="match status" value="1"/>
</dbReference>
<evidence type="ECO:0000256" key="6">
    <source>
        <dbReference type="ARBA" id="ARBA00023170"/>
    </source>
</evidence>
<keyword evidence="2 8" id="KW-1003">Cell membrane</keyword>
<dbReference type="GO" id="GO:0008049">
    <property type="term" value="P:male courtship behavior"/>
    <property type="evidence" value="ECO:0007669"/>
    <property type="project" value="TreeGrafter"/>
</dbReference>
<accession>A0A9N9S807</accession>
<keyword evidence="6 8" id="KW-0675">Receptor</keyword>
<protein>
    <recommendedName>
        <fullName evidence="8">Gustatory receptor</fullName>
    </recommendedName>
</protein>
<gene>
    <name evidence="9" type="ORF">CHIRRI_LOCUS13836</name>
</gene>
<feature type="transmembrane region" description="Helical" evidence="8">
    <location>
        <begin position="20"/>
        <end position="40"/>
    </location>
</feature>
<evidence type="ECO:0000256" key="5">
    <source>
        <dbReference type="ARBA" id="ARBA00023136"/>
    </source>
</evidence>
<dbReference type="GO" id="GO:0007165">
    <property type="term" value="P:signal transduction"/>
    <property type="evidence" value="ECO:0007669"/>
    <property type="project" value="UniProtKB-KW"/>
</dbReference>
<dbReference type="OrthoDB" id="6366728at2759"/>
<comment type="caution">
    <text evidence="8">Lacks conserved residue(s) required for the propagation of feature annotation.</text>
</comment>
<evidence type="ECO:0000313" key="9">
    <source>
        <dbReference type="EMBL" id="CAG9811026.1"/>
    </source>
</evidence>
<feature type="transmembrane region" description="Helical" evidence="8">
    <location>
        <begin position="269"/>
        <end position="292"/>
    </location>
</feature>
<name>A0A9N9S807_9DIPT</name>
<dbReference type="GO" id="GO:0005886">
    <property type="term" value="C:plasma membrane"/>
    <property type="evidence" value="ECO:0007669"/>
    <property type="project" value="UniProtKB-SubCell"/>
</dbReference>
<reference evidence="9" key="1">
    <citation type="submission" date="2022-01" db="EMBL/GenBank/DDBJ databases">
        <authorList>
            <person name="King R."/>
        </authorList>
    </citation>
    <scope>NUCLEOTIDE SEQUENCE</scope>
</reference>
<dbReference type="PANTHER" id="PTHR21143:SF104">
    <property type="entry name" value="GUSTATORY RECEPTOR 8A-RELATED"/>
    <property type="match status" value="1"/>
</dbReference>
<dbReference type="AlphaFoldDB" id="A0A9N9S807"/>